<sequence length="295" mass="34484">MDNVKSFNCHLFIFVVVEKIGIFRRVKTDTIFYQLFQTLPNILFELIGKPATEAENYQFTSVEIKELAFRFDGLFIPNSKIPEQPIYFVEVQFQPKTDFYWKLFAEIFVYLNQYQPKNDFHAVAIFAKRSLDPGVPIQYRGLLMSQQVTIIYLDELEVTNDNSVGLGMVQLVVEKEETAIDHSQQLMAKSRQQFTDAAQRQKVLQLLETILVYKFNNLTRQEIEAMFTFEDLKQTRYFRDVAEEERKKGKLETVPLLLELGLTVEEIAKRLDVDIEAVRKVAENSGYQNSPEYLE</sequence>
<proteinExistence type="predicted"/>
<dbReference type="PANTHER" id="PTHR35586:SF2">
    <property type="entry name" value="SLL1542 PROTEIN"/>
    <property type="match status" value="1"/>
</dbReference>
<protein>
    <recommendedName>
        <fullName evidence="3">Rpn family recombination-promoting nuclease/putative transposase</fullName>
    </recommendedName>
</protein>
<name>A0A479ZWX8_9CYAN</name>
<evidence type="ECO:0008006" key="3">
    <source>
        <dbReference type="Google" id="ProtNLM"/>
    </source>
</evidence>
<dbReference type="EMBL" id="BJCE01000064">
    <property type="protein sequence ID" value="GCL37135.1"/>
    <property type="molecule type" value="Genomic_DNA"/>
</dbReference>
<gene>
    <name evidence="1" type="ORF">SR1949_22420</name>
</gene>
<dbReference type="InterPro" id="IPR010106">
    <property type="entry name" value="RpnA"/>
</dbReference>
<dbReference type="AlphaFoldDB" id="A0A479ZWX8"/>
<dbReference type="InterPro" id="IPR022573">
    <property type="entry name" value="DUF2887"/>
</dbReference>
<accession>A0A479ZWX8</accession>
<organism evidence="1 2">
    <name type="scientific">Sphaerospermopsis reniformis</name>
    <dbReference type="NCBI Taxonomy" id="531300"/>
    <lineage>
        <taxon>Bacteria</taxon>
        <taxon>Bacillati</taxon>
        <taxon>Cyanobacteriota</taxon>
        <taxon>Cyanophyceae</taxon>
        <taxon>Nostocales</taxon>
        <taxon>Aphanizomenonaceae</taxon>
        <taxon>Sphaerospermopsis</taxon>
    </lineage>
</organism>
<comment type="caution">
    <text evidence="1">The sequence shown here is derived from an EMBL/GenBank/DDBJ whole genome shotgun (WGS) entry which is preliminary data.</text>
</comment>
<dbReference type="PANTHER" id="PTHR35586">
    <property type="entry name" value="SLL1691 PROTEIN"/>
    <property type="match status" value="1"/>
</dbReference>
<dbReference type="Proteomes" id="UP000300142">
    <property type="component" value="Unassembled WGS sequence"/>
</dbReference>
<dbReference type="NCBIfam" id="TIGR01784">
    <property type="entry name" value="T_den_put_tspse"/>
    <property type="match status" value="1"/>
</dbReference>
<dbReference type="Pfam" id="PF11103">
    <property type="entry name" value="DUF2887"/>
    <property type="match status" value="1"/>
</dbReference>
<reference evidence="2" key="1">
    <citation type="submission" date="2019-02" db="EMBL/GenBank/DDBJ databases">
        <title>Draft genome sequence of Sphaerospermopsis reniformis NIES-1949.</title>
        <authorList>
            <person name="Yamaguchi H."/>
            <person name="Suzuki S."/>
            <person name="Kawachi M."/>
        </authorList>
    </citation>
    <scope>NUCLEOTIDE SEQUENCE [LARGE SCALE GENOMIC DNA]</scope>
    <source>
        <strain evidence="2">NIES-1949</strain>
    </source>
</reference>
<evidence type="ECO:0000313" key="1">
    <source>
        <dbReference type="EMBL" id="GCL37135.1"/>
    </source>
</evidence>
<evidence type="ECO:0000313" key="2">
    <source>
        <dbReference type="Proteomes" id="UP000300142"/>
    </source>
</evidence>
<keyword evidence="2" id="KW-1185">Reference proteome</keyword>